<comment type="caution">
    <text evidence="9">The sequence shown here is derived from an EMBL/GenBank/DDBJ whole genome shotgun (WGS) entry which is preliminary data.</text>
</comment>
<dbReference type="Gene3D" id="3.30.70.100">
    <property type="match status" value="1"/>
</dbReference>
<dbReference type="OrthoDB" id="7961613at2759"/>
<dbReference type="EMBL" id="BDIP01000888">
    <property type="protein sequence ID" value="GIQ82998.1"/>
    <property type="molecule type" value="Genomic_DNA"/>
</dbReference>
<evidence type="ECO:0000313" key="10">
    <source>
        <dbReference type="Proteomes" id="UP000265618"/>
    </source>
</evidence>
<dbReference type="AlphaFoldDB" id="A0A9K3CWE9"/>
<name>A0A9K3CWE9_9EUKA</name>
<evidence type="ECO:0000313" key="8">
    <source>
        <dbReference type="EMBL" id="GIQ82998.1"/>
    </source>
</evidence>
<dbReference type="EC" id="3.6.1.7" evidence="2 5"/>
<dbReference type="InterPro" id="IPR036046">
    <property type="entry name" value="Acylphosphatase-like_dom_sf"/>
</dbReference>
<reference evidence="9" key="1">
    <citation type="submission" date="2016-10" db="EMBL/GenBank/DDBJ databases">
        <authorList>
            <person name="Tanifuji G."/>
            <person name="Kume K."/>
            <person name="Nakayama T."/>
            <person name="Takabayashi S."/>
            <person name="Hashimoto T."/>
        </authorList>
    </citation>
    <scope>NUCLEOTIDE SEQUENCE</scope>
    <source>
        <strain evidence="9">NY0173</strain>
    </source>
</reference>
<evidence type="ECO:0000313" key="9">
    <source>
        <dbReference type="EMBL" id="GIQ84421.1"/>
    </source>
</evidence>
<proteinExistence type="inferred from homology"/>
<dbReference type="InterPro" id="IPR020456">
    <property type="entry name" value="Acylphosphatase"/>
</dbReference>
<feature type="domain" description="Acylphosphatase-like" evidence="7">
    <location>
        <begin position="3"/>
        <end position="87"/>
    </location>
</feature>
<evidence type="ECO:0000256" key="6">
    <source>
        <dbReference type="RuleBase" id="RU004168"/>
    </source>
</evidence>
<dbReference type="GO" id="GO:0003998">
    <property type="term" value="F:acylphosphatase activity"/>
    <property type="evidence" value="ECO:0007669"/>
    <property type="project" value="UniProtKB-EC"/>
</dbReference>
<gene>
    <name evidence="8" type="ORF">KIPB_004237</name>
    <name evidence="9" type="ORF">KIPB_005906</name>
</gene>
<reference evidence="9 10" key="2">
    <citation type="journal article" date="2018" name="PLoS ONE">
        <title>The draft genome of Kipferlia bialata reveals reductive genome evolution in fornicate parasites.</title>
        <authorList>
            <person name="Tanifuji G."/>
            <person name="Takabayashi S."/>
            <person name="Kume K."/>
            <person name="Takagi M."/>
            <person name="Nakayama T."/>
            <person name="Kamikawa R."/>
            <person name="Inagaki Y."/>
            <person name="Hashimoto T."/>
        </authorList>
    </citation>
    <scope>NUCLEOTIDE SEQUENCE [LARGE SCALE GENOMIC DNA]</scope>
    <source>
        <strain evidence="9">NY0173</strain>
    </source>
</reference>
<comment type="similarity">
    <text evidence="1 6">Belongs to the acylphosphatase family.</text>
</comment>
<feature type="active site" evidence="5">
    <location>
        <position position="36"/>
    </location>
</feature>
<feature type="active site" evidence="5">
    <location>
        <position position="18"/>
    </location>
</feature>
<dbReference type="InterPro" id="IPR017968">
    <property type="entry name" value="Acylphosphatase_CS"/>
</dbReference>
<organism evidence="9 10">
    <name type="scientific">Kipferlia bialata</name>
    <dbReference type="NCBI Taxonomy" id="797122"/>
    <lineage>
        <taxon>Eukaryota</taxon>
        <taxon>Metamonada</taxon>
        <taxon>Carpediemonas-like organisms</taxon>
        <taxon>Kipferlia</taxon>
    </lineage>
</organism>
<accession>A0A9K3CWE9</accession>
<dbReference type="EMBL" id="BDIP01001450">
    <property type="protein sequence ID" value="GIQ84421.1"/>
    <property type="molecule type" value="Genomic_DNA"/>
</dbReference>
<dbReference type="PROSITE" id="PS51160">
    <property type="entry name" value="ACYLPHOSPHATASE_3"/>
    <property type="match status" value="1"/>
</dbReference>
<evidence type="ECO:0000256" key="3">
    <source>
        <dbReference type="ARBA" id="ARBA00022801"/>
    </source>
</evidence>
<keyword evidence="3 5" id="KW-0378">Hydrolase</keyword>
<evidence type="ECO:0000259" key="7">
    <source>
        <dbReference type="PROSITE" id="PS51160"/>
    </source>
</evidence>
<dbReference type="Pfam" id="PF00708">
    <property type="entry name" value="Acylphosphatase"/>
    <property type="match status" value="1"/>
</dbReference>
<dbReference type="PROSITE" id="PS00150">
    <property type="entry name" value="ACYLPHOSPHATASE_1"/>
    <property type="match status" value="1"/>
</dbReference>
<dbReference type="Proteomes" id="UP000265618">
    <property type="component" value="Unassembled WGS sequence"/>
</dbReference>
<evidence type="ECO:0000256" key="2">
    <source>
        <dbReference type="ARBA" id="ARBA00012150"/>
    </source>
</evidence>
<dbReference type="InterPro" id="IPR001792">
    <property type="entry name" value="Acylphosphatase-like_dom"/>
</dbReference>
<evidence type="ECO:0000256" key="5">
    <source>
        <dbReference type="PROSITE-ProRule" id="PRU00520"/>
    </source>
</evidence>
<dbReference type="PANTHER" id="PTHR10029:SF3">
    <property type="entry name" value="ACYLPHOSPHATASE-RELATED"/>
    <property type="match status" value="1"/>
</dbReference>
<evidence type="ECO:0000256" key="4">
    <source>
        <dbReference type="ARBA" id="ARBA00047645"/>
    </source>
</evidence>
<sequence>MQAAAFRVTGRVQGVWMRKYTREAALKNGAKGYVENMPDGSVAGWAMCDAEGLSHFEAFLHEGSPGARVETVEMEPMTDTGILYILC</sequence>
<evidence type="ECO:0000256" key="1">
    <source>
        <dbReference type="ARBA" id="ARBA00005614"/>
    </source>
</evidence>
<keyword evidence="10" id="KW-1185">Reference proteome</keyword>
<dbReference type="SUPFAM" id="SSF54975">
    <property type="entry name" value="Acylphosphatase/BLUF domain-like"/>
    <property type="match status" value="1"/>
</dbReference>
<dbReference type="PANTHER" id="PTHR10029">
    <property type="entry name" value="ACYLPHOSPHATASE"/>
    <property type="match status" value="1"/>
</dbReference>
<comment type="catalytic activity">
    <reaction evidence="4 5">
        <text>an acyl phosphate + H2O = a carboxylate + phosphate + H(+)</text>
        <dbReference type="Rhea" id="RHEA:14965"/>
        <dbReference type="ChEBI" id="CHEBI:15377"/>
        <dbReference type="ChEBI" id="CHEBI:15378"/>
        <dbReference type="ChEBI" id="CHEBI:29067"/>
        <dbReference type="ChEBI" id="CHEBI:43474"/>
        <dbReference type="ChEBI" id="CHEBI:59918"/>
        <dbReference type="EC" id="3.6.1.7"/>
    </reaction>
</comment>
<protein>
    <recommendedName>
        <fullName evidence="2 5">acylphosphatase</fullName>
        <ecNumber evidence="2 5">3.6.1.7</ecNumber>
    </recommendedName>
</protein>